<keyword evidence="2" id="KW-1185">Reference proteome</keyword>
<reference evidence="2" key="1">
    <citation type="journal article" date="2019" name="Int. J. Syst. Evol. Microbiol.">
        <title>The Global Catalogue of Microorganisms (GCM) 10K type strain sequencing project: providing services to taxonomists for standard genome sequencing and annotation.</title>
        <authorList>
            <consortium name="The Broad Institute Genomics Platform"/>
            <consortium name="The Broad Institute Genome Sequencing Center for Infectious Disease"/>
            <person name="Wu L."/>
            <person name="Ma J."/>
        </authorList>
    </citation>
    <scope>NUCLEOTIDE SEQUENCE [LARGE SCALE GENOMIC DNA]</scope>
    <source>
        <strain evidence="2">JCM 16953</strain>
    </source>
</reference>
<gene>
    <name evidence="1" type="ORF">GCM10022242_02300</name>
</gene>
<sequence>MEHRHLQQYANRTAVRVMPAALDCPIGLGSSARRGVERWLPCPSELPMD</sequence>
<dbReference type="RefSeq" id="WP_344771931.1">
    <property type="nucleotide sequence ID" value="NZ_BAABAH010000001.1"/>
</dbReference>
<comment type="caution">
    <text evidence="1">The sequence shown here is derived from an EMBL/GenBank/DDBJ whole genome shotgun (WGS) entry which is preliminary data.</text>
</comment>
<evidence type="ECO:0000313" key="2">
    <source>
        <dbReference type="Proteomes" id="UP001501821"/>
    </source>
</evidence>
<protein>
    <submittedName>
        <fullName evidence="1">Uncharacterized protein</fullName>
    </submittedName>
</protein>
<dbReference type="EMBL" id="BAABAH010000001">
    <property type="protein sequence ID" value="GAA3802858.1"/>
    <property type="molecule type" value="Genomic_DNA"/>
</dbReference>
<accession>A0ABP7HZW3</accession>
<proteinExistence type="predicted"/>
<evidence type="ECO:0000313" key="1">
    <source>
        <dbReference type="EMBL" id="GAA3802858.1"/>
    </source>
</evidence>
<name>A0ABP7HZW3_9ACTN</name>
<dbReference type="Proteomes" id="UP001501821">
    <property type="component" value="Unassembled WGS sequence"/>
</dbReference>
<organism evidence="1 2">
    <name type="scientific">Nocardioides panacisoli</name>
    <dbReference type="NCBI Taxonomy" id="627624"/>
    <lineage>
        <taxon>Bacteria</taxon>
        <taxon>Bacillati</taxon>
        <taxon>Actinomycetota</taxon>
        <taxon>Actinomycetes</taxon>
        <taxon>Propionibacteriales</taxon>
        <taxon>Nocardioidaceae</taxon>
        <taxon>Nocardioides</taxon>
    </lineage>
</organism>